<reference evidence="4" key="1">
    <citation type="submission" date="2022-10" db="EMBL/GenBank/DDBJ databases">
        <authorList>
            <person name="Hyden B.L."/>
            <person name="Feng K."/>
            <person name="Yates T."/>
            <person name="Jawdy S."/>
            <person name="Smart L.B."/>
            <person name="Muchero W."/>
        </authorList>
    </citation>
    <scope>NUCLEOTIDE SEQUENCE</scope>
    <source>
        <tissue evidence="4">Shoot tip</tissue>
    </source>
</reference>
<keyword evidence="5" id="KW-1185">Reference proteome</keyword>
<evidence type="ECO:0000313" key="5">
    <source>
        <dbReference type="Proteomes" id="UP001141253"/>
    </source>
</evidence>
<accession>A0ABQ9BNW1</accession>
<organism evidence="4 5">
    <name type="scientific">Salix suchowensis</name>
    <dbReference type="NCBI Taxonomy" id="1278906"/>
    <lineage>
        <taxon>Eukaryota</taxon>
        <taxon>Viridiplantae</taxon>
        <taxon>Streptophyta</taxon>
        <taxon>Embryophyta</taxon>
        <taxon>Tracheophyta</taxon>
        <taxon>Spermatophyta</taxon>
        <taxon>Magnoliopsida</taxon>
        <taxon>eudicotyledons</taxon>
        <taxon>Gunneridae</taxon>
        <taxon>Pentapetalae</taxon>
        <taxon>rosids</taxon>
        <taxon>fabids</taxon>
        <taxon>Malpighiales</taxon>
        <taxon>Salicaceae</taxon>
        <taxon>Saliceae</taxon>
        <taxon>Salix</taxon>
    </lineage>
</organism>
<evidence type="ECO:0000259" key="3">
    <source>
        <dbReference type="Pfam" id="PF18253"/>
    </source>
</evidence>
<dbReference type="PANTHER" id="PTHR45883">
    <property type="entry name" value="HSC70-INTERACTING PROTEIN"/>
    <property type="match status" value="1"/>
</dbReference>
<dbReference type="Proteomes" id="UP001141253">
    <property type="component" value="Chromosome 3"/>
</dbReference>
<evidence type="ECO:0000313" key="4">
    <source>
        <dbReference type="EMBL" id="KAJ6388828.1"/>
    </source>
</evidence>
<keyword evidence="2" id="KW-0802">TPR repeat</keyword>
<name>A0ABQ9BNW1_9ROSI</name>
<evidence type="ECO:0000256" key="2">
    <source>
        <dbReference type="ARBA" id="ARBA00022803"/>
    </source>
</evidence>
<dbReference type="Gene3D" id="6.10.250.3420">
    <property type="match status" value="1"/>
</dbReference>
<keyword evidence="1" id="KW-0677">Repeat</keyword>
<feature type="domain" description="Hsp70-interacting protein N-terminal" evidence="3">
    <location>
        <begin position="3"/>
        <end position="44"/>
    </location>
</feature>
<evidence type="ECO:0000256" key="1">
    <source>
        <dbReference type="ARBA" id="ARBA00022737"/>
    </source>
</evidence>
<comment type="caution">
    <text evidence="4">The sequence shown here is derived from an EMBL/GenBank/DDBJ whole genome shotgun (WGS) entry which is preliminary data.</text>
</comment>
<protein>
    <recommendedName>
        <fullName evidence="3">Hsp70-interacting protein N-terminal domain-containing protein</fullName>
    </recommendedName>
</protein>
<dbReference type="EMBL" id="JAPFFI010000007">
    <property type="protein sequence ID" value="KAJ6388828.1"/>
    <property type="molecule type" value="Genomic_DNA"/>
</dbReference>
<sequence length="62" mass="6917">MMDATKLTELKQFIEQCKSNPSILADPSLSFFHDYLESLGAKLPASAHKHDDSKSSYVVEES</sequence>
<feature type="non-terminal residue" evidence="4">
    <location>
        <position position="62"/>
    </location>
</feature>
<dbReference type="PANTHER" id="PTHR45883:SF2">
    <property type="entry name" value="HSC70-INTERACTING PROTEIN"/>
    <property type="match status" value="1"/>
</dbReference>
<proteinExistence type="predicted"/>
<dbReference type="CDD" id="cd14438">
    <property type="entry name" value="Hip_N"/>
    <property type="match status" value="1"/>
</dbReference>
<reference evidence="4" key="2">
    <citation type="journal article" date="2023" name="Int. J. Mol. Sci.">
        <title>De Novo Assembly and Annotation of 11 Diverse Shrub Willow (Salix) Genomes Reveals Novel Gene Organization in Sex-Linked Regions.</title>
        <authorList>
            <person name="Hyden B."/>
            <person name="Feng K."/>
            <person name="Yates T.B."/>
            <person name="Jawdy S."/>
            <person name="Cereghino C."/>
            <person name="Smart L.B."/>
            <person name="Muchero W."/>
        </authorList>
    </citation>
    <scope>NUCLEOTIDE SEQUENCE</scope>
    <source>
        <tissue evidence="4">Shoot tip</tissue>
    </source>
</reference>
<gene>
    <name evidence="4" type="ORF">OIU77_027224</name>
</gene>
<dbReference type="Pfam" id="PF18253">
    <property type="entry name" value="HipN"/>
    <property type="match status" value="1"/>
</dbReference>
<dbReference type="InterPro" id="IPR034649">
    <property type="entry name" value="Hip_N"/>
</dbReference>